<dbReference type="OrthoDB" id="340549at2"/>
<name>A0A2M9ZM27_9LEPT</name>
<keyword evidence="2" id="KW-0732">Signal</keyword>
<comment type="caution">
    <text evidence="5">The sequence shown here is derived from an EMBL/GenBank/DDBJ whole genome shotgun (WGS) entry which is preliminary data.</text>
</comment>
<dbReference type="Gene3D" id="1.20.1420.20">
    <property type="entry name" value="M75 peptidase, HXXE motif"/>
    <property type="match status" value="1"/>
</dbReference>
<accession>A0A2M9ZM27</accession>
<keyword evidence="6" id="KW-1185">Reference proteome</keyword>
<feature type="domain" description="Imelysin-like" evidence="3">
    <location>
        <begin position="65"/>
        <end position="350"/>
    </location>
</feature>
<evidence type="ECO:0000313" key="7">
    <source>
        <dbReference type="Proteomes" id="UP000231990"/>
    </source>
</evidence>
<dbReference type="CDD" id="cd14659">
    <property type="entry name" value="Imelysin-like_IPPA"/>
    <property type="match status" value="1"/>
</dbReference>
<dbReference type="Proteomes" id="UP000231962">
    <property type="component" value="Unassembled WGS sequence"/>
</dbReference>
<comment type="subcellular location">
    <subcellularLocation>
        <location evidence="1">Cell envelope</location>
    </subcellularLocation>
</comment>
<organism evidence="5 7">
    <name type="scientific">Leptospira perolatii</name>
    <dbReference type="NCBI Taxonomy" id="2023191"/>
    <lineage>
        <taxon>Bacteria</taxon>
        <taxon>Pseudomonadati</taxon>
        <taxon>Spirochaetota</taxon>
        <taxon>Spirochaetia</taxon>
        <taxon>Leptospirales</taxon>
        <taxon>Leptospiraceae</taxon>
        <taxon>Leptospira</taxon>
    </lineage>
</organism>
<evidence type="ECO:0000313" key="6">
    <source>
        <dbReference type="Proteomes" id="UP000231962"/>
    </source>
</evidence>
<dbReference type="InterPro" id="IPR034984">
    <property type="entry name" value="Imelysin-like_IPPA"/>
</dbReference>
<evidence type="ECO:0000313" key="5">
    <source>
        <dbReference type="EMBL" id="PJZ73044.1"/>
    </source>
</evidence>
<reference evidence="6 7" key="1">
    <citation type="submission" date="2017-07" db="EMBL/GenBank/DDBJ databases">
        <title>Leptospira spp. isolated from tropical soils.</title>
        <authorList>
            <person name="Thibeaux R."/>
            <person name="Iraola G."/>
            <person name="Ferres I."/>
            <person name="Bierque E."/>
            <person name="Girault D."/>
            <person name="Soupe-Gilbert M.-E."/>
            <person name="Picardeau M."/>
            <person name="Goarant C."/>
        </authorList>
    </citation>
    <scope>NUCLEOTIDE SEQUENCE [LARGE SCALE GENOMIC DNA]</scope>
    <source>
        <strain evidence="5 7">FH1-B-B1</strain>
        <strain evidence="4 6">FH1-B-C1</strain>
    </source>
</reference>
<evidence type="ECO:0000256" key="2">
    <source>
        <dbReference type="ARBA" id="ARBA00022729"/>
    </source>
</evidence>
<evidence type="ECO:0000256" key="1">
    <source>
        <dbReference type="ARBA" id="ARBA00004196"/>
    </source>
</evidence>
<dbReference type="Pfam" id="PF09375">
    <property type="entry name" value="Peptidase_M75"/>
    <property type="match status" value="1"/>
</dbReference>
<dbReference type="InterPro" id="IPR018976">
    <property type="entry name" value="Imelysin-like"/>
</dbReference>
<gene>
    <name evidence="4" type="ORF">CH360_09090</name>
    <name evidence="5" type="ORF">CH373_11145</name>
</gene>
<protein>
    <recommendedName>
        <fullName evidence="3">Imelysin-like domain-containing protein</fullName>
    </recommendedName>
</protein>
<dbReference type="EMBL" id="NPDY01000007">
    <property type="protein sequence ID" value="PJZ69741.1"/>
    <property type="molecule type" value="Genomic_DNA"/>
</dbReference>
<sequence length="404" mass="43630">MKGYQSPKYPVFSLAQLFLSLLCAISLLTFSCKTKGENSSEILAAIFISGASTREFLQYSGENLILPTFRELDQKCSALKDAAASYTATPGDSTKFASLRQSWAEARSILKKAEVFYFGPADIPFSYYTKMDAYEKGESTRPKKANIDGVLSDSVTINASYVRSQGTLKRGFGALEYLLFDNGSGSSNSGDVITANSGNSRRTDYILALAQVIQEDAHSLRNNWEPNGGNFLASYVNGTGMFLSPKEALDTYVTKVGNLVLMIEDTKIGFPAGLSMSSNGATNPNLTESIYSRTAYQDLLDNIKGLRLAYFGNLGDPNAKSLASLVQSQSPQLNDSIQTTLDNLEAQLTTKVNASADLYAEINSNPSGLIKPIWDNTKILRNSTAVELLSVLGTPALPSSTDGD</sequence>
<dbReference type="InterPro" id="IPR038352">
    <property type="entry name" value="Imelysin_sf"/>
</dbReference>
<dbReference type="GO" id="GO:0030313">
    <property type="term" value="C:cell envelope"/>
    <property type="evidence" value="ECO:0007669"/>
    <property type="project" value="UniProtKB-SubCell"/>
</dbReference>
<evidence type="ECO:0000259" key="3">
    <source>
        <dbReference type="Pfam" id="PF09375"/>
    </source>
</evidence>
<dbReference type="EMBL" id="NPDZ01000006">
    <property type="protein sequence ID" value="PJZ73044.1"/>
    <property type="molecule type" value="Genomic_DNA"/>
</dbReference>
<dbReference type="PROSITE" id="PS51257">
    <property type="entry name" value="PROKAR_LIPOPROTEIN"/>
    <property type="match status" value="1"/>
</dbReference>
<proteinExistence type="predicted"/>
<evidence type="ECO:0000313" key="4">
    <source>
        <dbReference type="EMBL" id="PJZ69741.1"/>
    </source>
</evidence>
<dbReference type="Proteomes" id="UP000231990">
    <property type="component" value="Unassembled WGS sequence"/>
</dbReference>
<dbReference type="AlphaFoldDB" id="A0A2M9ZM27"/>